<protein>
    <recommendedName>
        <fullName evidence="3">SpoVT-AbrB domain-containing protein</fullName>
    </recommendedName>
</protein>
<dbReference type="InterPro" id="IPR035642">
    <property type="entry name" value="MraZ_N"/>
</dbReference>
<dbReference type="CDD" id="cd16320">
    <property type="entry name" value="MraZ_N"/>
    <property type="match status" value="1"/>
</dbReference>
<dbReference type="EMBL" id="JABDJR010000042">
    <property type="protein sequence ID" value="NNF05362.1"/>
    <property type="molecule type" value="Genomic_DNA"/>
</dbReference>
<gene>
    <name evidence="1" type="ORF">HKN21_01245</name>
</gene>
<dbReference type="InterPro" id="IPR038619">
    <property type="entry name" value="MraZ_sf"/>
</dbReference>
<evidence type="ECO:0000313" key="1">
    <source>
        <dbReference type="EMBL" id="NNF05362.1"/>
    </source>
</evidence>
<dbReference type="Proteomes" id="UP000547674">
    <property type="component" value="Unassembled WGS sequence"/>
</dbReference>
<dbReference type="AlphaFoldDB" id="A0A7Y2H179"/>
<accession>A0A7Y2H179</accession>
<proteinExistence type="predicted"/>
<name>A0A7Y2H179_UNCEI</name>
<evidence type="ECO:0000313" key="2">
    <source>
        <dbReference type="Proteomes" id="UP000547674"/>
    </source>
</evidence>
<dbReference type="Gene3D" id="3.40.1550.20">
    <property type="entry name" value="Transcriptional regulator MraZ domain"/>
    <property type="match status" value="1"/>
</dbReference>
<reference evidence="1 2" key="1">
    <citation type="submission" date="2020-03" db="EMBL/GenBank/DDBJ databases">
        <title>Metabolic flexibility allows generalist bacteria to become dominant in a frequently disturbed ecosystem.</title>
        <authorList>
            <person name="Chen Y.-J."/>
            <person name="Leung P.M."/>
            <person name="Bay S.K."/>
            <person name="Hugenholtz P."/>
            <person name="Kessler A.J."/>
            <person name="Shelley G."/>
            <person name="Waite D.W."/>
            <person name="Cook P.L."/>
            <person name="Greening C."/>
        </authorList>
    </citation>
    <scope>NUCLEOTIDE SEQUENCE [LARGE SCALE GENOMIC DNA]</scope>
    <source>
        <strain evidence="1">SS_bin_28</strain>
    </source>
</reference>
<organism evidence="1 2">
    <name type="scientific">Eiseniibacteriota bacterium</name>
    <dbReference type="NCBI Taxonomy" id="2212470"/>
    <lineage>
        <taxon>Bacteria</taxon>
        <taxon>Candidatus Eiseniibacteriota</taxon>
    </lineage>
</organism>
<sequence>MSYLVGTADCSIDDKRRFSLHPKFRAGFGIKTSEESGHYYPAVLIPWKKGALSLIPLKRWQEMTADIELLDYTIEEIDNAKLICLSGAENVNSDPDTRFTMPKEHCEWIRIEPGKKGRLVLAGTGEMVRVFNADEWPDVRKTGMNPKAQSAEVQFYEKALETLLGASRAARKDALEWERRRALSQNGEPLP</sequence>
<comment type="caution">
    <text evidence="1">The sequence shown here is derived from an EMBL/GenBank/DDBJ whole genome shotgun (WGS) entry which is preliminary data.</text>
</comment>
<evidence type="ECO:0008006" key="3">
    <source>
        <dbReference type="Google" id="ProtNLM"/>
    </source>
</evidence>
<dbReference type="SUPFAM" id="SSF89447">
    <property type="entry name" value="AbrB/MazE/MraZ-like"/>
    <property type="match status" value="1"/>
</dbReference>
<dbReference type="InterPro" id="IPR037914">
    <property type="entry name" value="SpoVT-AbrB_sf"/>
</dbReference>